<feature type="compositionally biased region" description="Low complexity" evidence="1">
    <location>
        <begin position="61"/>
        <end position="76"/>
    </location>
</feature>
<dbReference type="EMBL" id="UGVN01000002">
    <property type="protein sequence ID" value="SUE95317.1"/>
    <property type="molecule type" value="Genomic_DNA"/>
</dbReference>
<evidence type="ECO:0000313" key="3">
    <source>
        <dbReference type="Proteomes" id="UP000254919"/>
    </source>
</evidence>
<reference evidence="2 3" key="1">
    <citation type="submission" date="2018-06" db="EMBL/GenBank/DDBJ databases">
        <authorList>
            <consortium name="Pathogen Informatics"/>
            <person name="Doyle S."/>
        </authorList>
    </citation>
    <scope>NUCLEOTIDE SEQUENCE [LARGE SCALE GENOMIC DNA]</scope>
    <source>
        <strain evidence="2 3">NCTC13291</strain>
    </source>
</reference>
<evidence type="ECO:0000313" key="2">
    <source>
        <dbReference type="EMBL" id="SUE95317.1"/>
    </source>
</evidence>
<sequence length="372" mass="40179">MGVKISPRIGSSPRSRGTRSSGPACRRREGFIPALAGNTLELFRYSPVPAVHPRARGEHCSPSTGVPSGVGSSPRSRGTRPRRGRQGVFGRFIPALAGNTMDFGRSLRRVSVHPRARGEHRAFGRAGQAGHGSSPRSRGTRTRRETPPAPPRFIPALAGNTWGPRRAATSIPVHPRARGEHPSARGWWVYCRGSSPRSRGTLCGSGRRRRIGRFIPALAGNTRTARDASSPPPVHPRARGEHAMAADEAAGKLGSSPRSRGTPWRPPCPPVVSRFIPALAGNTRRGSLLTRWRAVHPRARGEHMATRRTPAVARGSSPRSRGTPGPGHCCGGCRRFIPALAGNTSASRAAWSSRSVHPRARGEHWRRRSMRI</sequence>
<feature type="region of interest" description="Disordered" evidence="1">
    <location>
        <begin position="1"/>
        <end position="30"/>
    </location>
</feature>
<evidence type="ECO:0000256" key="1">
    <source>
        <dbReference type="SAM" id="MobiDB-lite"/>
    </source>
</evidence>
<protein>
    <submittedName>
        <fullName evidence="2">Domain of uncharacterized function (DUF2825)</fullName>
    </submittedName>
</protein>
<organism evidence="2 3">
    <name type="scientific">Roseomonas mucosa</name>
    <dbReference type="NCBI Taxonomy" id="207340"/>
    <lineage>
        <taxon>Bacteria</taxon>
        <taxon>Pseudomonadati</taxon>
        <taxon>Pseudomonadota</taxon>
        <taxon>Alphaproteobacteria</taxon>
        <taxon>Acetobacterales</taxon>
        <taxon>Roseomonadaceae</taxon>
        <taxon>Roseomonas</taxon>
    </lineage>
</organism>
<accession>A0A379PK77</accession>
<dbReference type="AntiFam" id="ANF00006">
    <property type="entry name" value="Translation of CRISPR region"/>
</dbReference>
<feature type="region of interest" description="Disordered" evidence="1">
    <location>
        <begin position="298"/>
        <end position="328"/>
    </location>
</feature>
<gene>
    <name evidence="2" type="ORF">NCTC13291_04201</name>
</gene>
<dbReference type="AlphaFoldDB" id="A0A379PK77"/>
<dbReference type="AntiFam" id="ANF00057">
    <property type="entry name" value="Translation of E. coli type CRISPR repeat"/>
</dbReference>
<feature type="region of interest" description="Disordered" evidence="1">
    <location>
        <begin position="112"/>
        <end position="165"/>
    </location>
</feature>
<feature type="compositionally biased region" description="Low complexity" evidence="1">
    <location>
        <begin position="1"/>
        <end position="23"/>
    </location>
</feature>
<feature type="region of interest" description="Disordered" evidence="1">
    <location>
        <begin position="222"/>
        <end position="268"/>
    </location>
</feature>
<name>A0A379PK77_9PROT</name>
<feature type="region of interest" description="Disordered" evidence="1">
    <location>
        <begin position="54"/>
        <end position="91"/>
    </location>
</feature>
<proteinExistence type="predicted"/>
<dbReference type="Proteomes" id="UP000254919">
    <property type="component" value="Unassembled WGS sequence"/>
</dbReference>